<gene>
    <name evidence="6" type="ORF">PV07_09304</name>
</gene>
<evidence type="ECO:0000313" key="6">
    <source>
        <dbReference type="EMBL" id="KIW26190.1"/>
    </source>
</evidence>
<dbReference type="Proteomes" id="UP000054466">
    <property type="component" value="Unassembled WGS sequence"/>
</dbReference>
<dbReference type="InterPro" id="IPR001138">
    <property type="entry name" value="Zn2Cys6_DnaBD"/>
</dbReference>
<dbReference type="SUPFAM" id="SSF57701">
    <property type="entry name" value="Zn2/Cys6 DNA-binding domain"/>
    <property type="match status" value="1"/>
</dbReference>
<evidence type="ECO:0000256" key="1">
    <source>
        <dbReference type="ARBA" id="ARBA00023015"/>
    </source>
</evidence>
<dbReference type="RefSeq" id="XP_016246406.1">
    <property type="nucleotide sequence ID" value="XM_016396550.1"/>
</dbReference>
<dbReference type="Pfam" id="PF00172">
    <property type="entry name" value="Zn_clus"/>
    <property type="match status" value="1"/>
</dbReference>
<keyword evidence="3" id="KW-0804">Transcription</keyword>
<evidence type="ECO:0000313" key="7">
    <source>
        <dbReference type="Proteomes" id="UP000054466"/>
    </source>
</evidence>
<proteinExistence type="predicted"/>
<feature type="domain" description="Zn(2)-C6 fungal-type" evidence="5">
    <location>
        <begin position="24"/>
        <end position="54"/>
    </location>
</feature>
<evidence type="ECO:0000256" key="3">
    <source>
        <dbReference type="ARBA" id="ARBA00023163"/>
    </source>
</evidence>
<dbReference type="EMBL" id="KN847044">
    <property type="protein sequence ID" value="KIW26190.1"/>
    <property type="molecule type" value="Genomic_DNA"/>
</dbReference>
<evidence type="ECO:0000259" key="5">
    <source>
        <dbReference type="PROSITE" id="PS50048"/>
    </source>
</evidence>
<sequence length="638" mass="71683">MSQLASRNDGLLGDSSKRTKTHLACDPCRRRKSKCDGTRPSCRRCVDAGLSCHYRDTQNSLENEASIRATLAGLESRLESLESAGRSITLHSPEPEDRVTSEDDVLSLPAFHHGAGHKILQYWSRLRVRLSIPGVAVLEYLKAADRDDFVLADALSSDQLEVRVALSVLRDLAEAFYNELSALPITVATLLTHCDMLSFRQISTWLNDAITQEHVPDSSFRLRDLPVAHLLTYTIALRTMHGVQTEPFPPHLDAETCFKLALQALWQVHLENDEISVPLILCFAQIYLHFFNKPFHALSMLQVIDAAIDRLFLHSNDWKQDLPRLLYGQVFYLLQSDILSEIDGVPSTRVPSLAQHGSKSLQNNKSPILARSYSRSPGDQNIDQNAEIRPTPVSSFEISQAQHDTDLLFSANLWLRACLNRILSKMFTTSQAYCRPDEVGSVISQITSELDSWYQSLPLALHFSRNLRTYRTLMPARSLRIREISVRYHVCVFVLNRPVLYWVLYQDIENSNYPGIADGAERNLVAWVLNSCYACIESAKLIVFNLTQSNVGQVGTFETPVLSWHEAQLLIGAYAVLLSVQTASQFSAQFREQQEIDMVLDMAESAMACAAPLSLAFVRSLELLTNIRQGFQSPIASC</sequence>
<keyword evidence="2" id="KW-0238">DNA-binding</keyword>
<dbReference type="Gene3D" id="4.10.240.10">
    <property type="entry name" value="Zn(2)-C6 fungal-type DNA-binding domain"/>
    <property type="match status" value="1"/>
</dbReference>
<accession>A0A0D2C6Q2</accession>
<dbReference type="InterPro" id="IPR036864">
    <property type="entry name" value="Zn2-C6_fun-type_DNA-bd_sf"/>
</dbReference>
<dbReference type="HOGENOM" id="CLU_029127_0_0_1"/>
<protein>
    <recommendedName>
        <fullName evidence="5">Zn(2)-C6 fungal-type domain-containing protein</fullName>
    </recommendedName>
</protein>
<keyword evidence="1" id="KW-0805">Transcription regulation</keyword>
<dbReference type="AlphaFoldDB" id="A0A0D2C6Q2"/>
<dbReference type="GO" id="GO:0008270">
    <property type="term" value="F:zinc ion binding"/>
    <property type="evidence" value="ECO:0007669"/>
    <property type="project" value="InterPro"/>
</dbReference>
<dbReference type="PANTHER" id="PTHR47785">
    <property type="entry name" value="ZN(II)2CYS6 TRANSCRIPTION FACTOR (EUROFUNG)-RELATED-RELATED"/>
    <property type="match status" value="1"/>
</dbReference>
<dbReference type="GO" id="GO:0000981">
    <property type="term" value="F:DNA-binding transcription factor activity, RNA polymerase II-specific"/>
    <property type="evidence" value="ECO:0007669"/>
    <property type="project" value="InterPro"/>
</dbReference>
<evidence type="ECO:0000256" key="4">
    <source>
        <dbReference type="ARBA" id="ARBA00023242"/>
    </source>
</evidence>
<reference evidence="6 7" key="1">
    <citation type="submission" date="2015-01" db="EMBL/GenBank/DDBJ databases">
        <title>The Genome Sequence of Cladophialophora immunda CBS83496.</title>
        <authorList>
            <consortium name="The Broad Institute Genomics Platform"/>
            <person name="Cuomo C."/>
            <person name="de Hoog S."/>
            <person name="Gorbushina A."/>
            <person name="Stielow B."/>
            <person name="Teixiera M."/>
            <person name="Abouelleil A."/>
            <person name="Chapman S.B."/>
            <person name="Priest M."/>
            <person name="Young S.K."/>
            <person name="Wortman J."/>
            <person name="Nusbaum C."/>
            <person name="Birren B."/>
        </authorList>
    </citation>
    <scope>NUCLEOTIDE SEQUENCE [LARGE SCALE GENOMIC DNA]</scope>
    <source>
        <strain evidence="6 7">CBS 83496</strain>
    </source>
</reference>
<dbReference type="GeneID" id="27348498"/>
<dbReference type="CDD" id="cd00067">
    <property type="entry name" value="GAL4"/>
    <property type="match status" value="1"/>
</dbReference>
<evidence type="ECO:0000256" key="2">
    <source>
        <dbReference type="ARBA" id="ARBA00023125"/>
    </source>
</evidence>
<keyword evidence="7" id="KW-1185">Reference proteome</keyword>
<dbReference type="OrthoDB" id="4685598at2759"/>
<dbReference type="PROSITE" id="PS50048">
    <property type="entry name" value="ZN2_CY6_FUNGAL_2"/>
    <property type="match status" value="1"/>
</dbReference>
<dbReference type="SMART" id="SM00066">
    <property type="entry name" value="GAL4"/>
    <property type="match status" value="1"/>
</dbReference>
<dbReference type="VEuPathDB" id="FungiDB:PV07_09304"/>
<dbReference type="CDD" id="cd12148">
    <property type="entry name" value="fungal_TF_MHR"/>
    <property type="match status" value="1"/>
</dbReference>
<dbReference type="InterPro" id="IPR053181">
    <property type="entry name" value="EcdB-like_regulator"/>
</dbReference>
<dbReference type="PROSITE" id="PS00463">
    <property type="entry name" value="ZN2_CY6_FUNGAL_1"/>
    <property type="match status" value="1"/>
</dbReference>
<organism evidence="6 7">
    <name type="scientific">Cladophialophora immunda</name>
    <dbReference type="NCBI Taxonomy" id="569365"/>
    <lineage>
        <taxon>Eukaryota</taxon>
        <taxon>Fungi</taxon>
        <taxon>Dikarya</taxon>
        <taxon>Ascomycota</taxon>
        <taxon>Pezizomycotina</taxon>
        <taxon>Eurotiomycetes</taxon>
        <taxon>Chaetothyriomycetidae</taxon>
        <taxon>Chaetothyriales</taxon>
        <taxon>Herpotrichiellaceae</taxon>
        <taxon>Cladophialophora</taxon>
    </lineage>
</organism>
<dbReference type="GO" id="GO:0003677">
    <property type="term" value="F:DNA binding"/>
    <property type="evidence" value="ECO:0007669"/>
    <property type="project" value="UniProtKB-KW"/>
</dbReference>
<name>A0A0D2C6Q2_9EURO</name>
<keyword evidence="4" id="KW-0539">Nucleus</keyword>